<feature type="domain" description="Insertion element IS402-like" evidence="2">
    <location>
        <begin position="19"/>
        <end position="92"/>
    </location>
</feature>
<dbReference type="Proteomes" id="UP000198688">
    <property type="component" value="Chromosome I"/>
</dbReference>
<evidence type="ECO:0000313" key="3">
    <source>
        <dbReference type="EMBL" id="SDS37614.1"/>
    </source>
</evidence>
<dbReference type="NCBIfam" id="NF033580">
    <property type="entry name" value="transpos_IS5_3"/>
    <property type="match status" value="1"/>
</dbReference>
<evidence type="ECO:0000259" key="1">
    <source>
        <dbReference type="Pfam" id="PF01609"/>
    </source>
</evidence>
<evidence type="ECO:0000313" key="4">
    <source>
        <dbReference type="Proteomes" id="UP000198688"/>
    </source>
</evidence>
<dbReference type="PANTHER" id="PTHR30007">
    <property type="entry name" value="PHP DOMAIN PROTEIN"/>
    <property type="match status" value="1"/>
</dbReference>
<proteinExistence type="predicted"/>
<dbReference type="PANTHER" id="PTHR30007:SF0">
    <property type="entry name" value="TRANSPOSASE"/>
    <property type="match status" value="1"/>
</dbReference>
<dbReference type="Pfam" id="PF01609">
    <property type="entry name" value="DDE_Tnp_1"/>
    <property type="match status" value="1"/>
</dbReference>
<dbReference type="STRING" id="113562.SAMN04489716_0649"/>
<dbReference type="InterPro" id="IPR002559">
    <property type="entry name" value="Transposase_11"/>
</dbReference>
<dbReference type="GO" id="GO:0006313">
    <property type="term" value="P:DNA transposition"/>
    <property type="evidence" value="ECO:0007669"/>
    <property type="project" value="InterPro"/>
</dbReference>
<dbReference type="GO" id="GO:0004803">
    <property type="term" value="F:transposase activity"/>
    <property type="evidence" value="ECO:0007669"/>
    <property type="project" value="InterPro"/>
</dbReference>
<dbReference type="AlphaFoldDB" id="A0A1H1RPK2"/>
<dbReference type="InterPro" id="IPR025161">
    <property type="entry name" value="IS402-like_dom"/>
</dbReference>
<sequence length="287" mass="32881">MNATITVLPRRRRYPSDTTDAEWKLLEPLLPPPASTTPSGGHPEAHPRREIVDAIRYLVDNGCKWRALPSDFPPWKTVYGFFARWAKAGVLEYLRDQLRRRIRVDAGRCPRPVTAIMDSQSVKAAETVSRDTRGFDGAKLINGRKRHLIVDTKGLLMTVKVTAADVTDRDAAREMLPELRKNNPELTLMWADNAYTGLTDWARNELDLTFKVVKKPANQVGFKVLPRRWIVERSLSWLMRARRNARDYERLPEHSEAHITWANITLMTRRITRADGRRAALPKLIAA</sequence>
<dbReference type="GO" id="GO:0003677">
    <property type="term" value="F:DNA binding"/>
    <property type="evidence" value="ECO:0007669"/>
    <property type="project" value="InterPro"/>
</dbReference>
<reference evidence="3 4" key="1">
    <citation type="submission" date="2016-10" db="EMBL/GenBank/DDBJ databases">
        <authorList>
            <person name="de Groot N.N."/>
        </authorList>
    </citation>
    <scope>NUCLEOTIDE SEQUENCE [LARGE SCALE GENOMIC DNA]</scope>
    <source>
        <strain evidence="3 4">DSM 43941</strain>
    </source>
</reference>
<dbReference type="OrthoDB" id="3213859at2"/>
<feature type="domain" description="Transposase IS4-like" evidence="1">
    <location>
        <begin position="113"/>
        <end position="259"/>
    </location>
</feature>
<dbReference type="EMBL" id="LT629758">
    <property type="protein sequence ID" value="SDS37614.1"/>
    <property type="molecule type" value="Genomic_DNA"/>
</dbReference>
<name>A0A1H1RPK2_9ACTN</name>
<evidence type="ECO:0000259" key="2">
    <source>
        <dbReference type="Pfam" id="PF13340"/>
    </source>
</evidence>
<protein>
    <submittedName>
        <fullName evidence="3">Transposase</fullName>
    </submittedName>
</protein>
<dbReference type="Pfam" id="PF13340">
    <property type="entry name" value="DUF4096"/>
    <property type="match status" value="1"/>
</dbReference>
<keyword evidence="4" id="KW-1185">Reference proteome</keyword>
<gene>
    <name evidence="3" type="ORF">SAMN04489716_0649</name>
</gene>
<accession>A0A1H1RPK2</accession>
<organism evidence="3 4">
    <name type="scientific">Actinoplanes derwentensis</name>
    <dbReference type="NCBI Taxonomy" id="113562"/>
    <lineage>
        <taxon>Bacteria</taxon>
        <taxon>Bacillati</taxon>
        <taxon>Actinomycetota</taxon>
        <taxon>Actinomycetes</taxon>
        <taxon>Micromonosporales</taxon>
        <taxon>Micromonosporaceae</taxon>
        <taxon>Actinoplanes</taxon>
    </lineage>
</organism>